<dbReference type="HOGENOM" id="CLU_028840_5_2_1"/>
<dbReference type="Pfam" id="PF07735">
    <property type="entry name" value="FBA_2"/>
    <property type="match status" value="1"/>
</dbReference>
<dbReference type="CTD" id="9808561"/>
<reference evidence="2" key="1">
    <citation type="submission" date="2007-07" db="EMBL/GenBank/DDBJ databases">
        <title>PCAP assembly of the Caenorhabditis remanei genome.</title>
        <authorList>
            <consortium name="The Caenorhabditis remanei Sequencing Consortium"/>
            <person name="Wilson R.K."/>
        </authorList>
    </citation>
    <scope>NUCLEOTIDE SEQUENCE [LARGE SCALE GENOMIC DNA]</scope>
    <source>
        <strain evidence="2">PB4641</strain>
    </source>
</reference>
<dbReference type="PROSITE" id="PS50181">
    <property type="entry name" value="FBOX"/>
    <property type="match status" value="1"/>
</dbReference>
<dbReference type="InParanoid" id="E3N5B1"/>
<evidence type="ECO:0000259" key="1">
    <source>
        <dbReference type="PROSITE" id="PS50181"/>
    </source>
</evidence>
<dbReference type="InterPro" id="IPR053222">
    <property type="entry name" value="Zygotic_Embryogenesis-Asso"/>
</dbReference>
<dbReference type="Proteomes" id="UP000008281">
    <property type="component" value="Unassembled WGS sequence"/>
</dbReference>
<dbReference type="GeneID" id="9808561"/>
<dbReference type="KEGG" id="crq:GCK72_021117"/>
<dbReference type="RefSeq" id="XP_003096439.2">
    <property type="nucleotide sequence ID" value="XM_003096391.2"/>
</dbReference>
<accession>E3N5B1</accession>
<dbReference type="AlphaFoldDB" id="E3N5B1"/>
<dbReference type="Pfam" id="PF00646">
    <property type="entry name" value="F-box"/>
    <property type="match status" value="1"/>
</dbReference>
<name>E3N5B1_CAERE</name>
<dbReference type="InterPro" id="IPR012885">
    <property type="entry name" value="F-box_Sdz-33"/>
</dbReference>
<sequence>MTPFPLLRLPRLALIPVFQHMEPSEIIAFSLLSNRAKNLVKMLWKPSVKTISFLVVSNDLSILAYLSNYDKPLRLHIKTKTVNGMIPLSKWLERVLDVLNSFSIFQINLHGSPQLEVCDALAILKEVRHLYIMANCPNSFAKKALEILTPVTTETIMFKIPFESQEELEIFMKSNRKYLSIFIEGFSELKFNMDAFLVSNSLRLSLREKSLSARRIKQFLSNWLQNEHNSPLEHLTMIIDESVDRLELLEGLDAVPFSEKRTFHYSKDLEIPPNTFSGGYDVRGMNGKDATITFEGGYQRTRFDFYVWN</sequence>
<protein>
    <recommendedName>
        <fullName evidence="1">F-box domain-containing protein</fullName>
    </recommendedName>
</protein>
<evidence type="ECO:0000313" key="3">
    <source>
        <dbReference type="Proteomes" id="UP000008281"/>
    </source>
</evidence>
<dbReference type="PANTHER" id="PTHR22899:SF0">
    <property type="entry name" value="F-BOX ASSOCIATED DOMAIN-CONTAINING PROTEIN-RELATED"/>
    <property type="match status" value="1"/>
</dbReference>
<proteinExistence type="predicted"/>
<feature type="domain" description="F-box" evidence="1">
    <location>
        <begin position="3"/>
        <end position="47"/>
    </location>
</feature>
<organism evidence="3">
    <name type="scientific">Caenorhabditis remanei</name>
    <name type="common">Caenorhabditis vulgaris</name>
    <dbReference type="NCBI Taxonomy" id="31234"/>
    <lineage>
        <taxon>Eukaryota</taxon>
        <taxon>Metazoa</taxon>
        <taxon>Ecdysozoa</taxon>
        <taxon>Nematoda</taxon>
        <taxon>Chromadorea</taxon>
        <taxon>Rhabditida</taxon>
        <taxon>Rhabditina</taxon>
        <taxon>Rhabditomorpha</taxon>
        <taxon>Rhabditoidea</taxon>
        <taxon>Rhabditidae</taxon>
        <taxon>Peloderinae</taxon>
        <taxon>Caenorhabditis</taxon>
    </lineage>
</organism>
<evidence type="ECO:0000313" key="2">
    <source>
        <dbReference type="EMBL" id="EFO87162.1"/>
    </source>
</evidence>
<dbReference type="PANTHER" id="PTHR22899">
    <property type="entry name" value="CYCLIN-RELATED F-BOX FAMILY"/>
    <property type="match status" value="1"/>
</dbReference>
<gene>
    <name evidence="2" type="ORF">CRE_28937</name>
</gene>
<dbReference type="EMBL" id="DS268531">
    <property type="protein sequence ID" value="EFO87162.1"/>
    <property type="molecule type" value="Genomic_DNA"/>
</dbReference>
<keyword evidence="3" id="KW-1185">Reference proteome</keyword>
<dbReference type="InterPro" id="IPR001810">
    <property type="entry name" value="F-box_dom"/>
</dbReference>